<organism evidence="1 2">
    <name type="scientific">Virgibacillus pantothenticus</name>
    <dbReference type="NCBI Taxonomy" id="1473"/>
    <lineage>
        <taxon>Bacteria</taxon>
        <taxon>Bacillati</taxon>
        <taxon>Bacillota</taxon>
        <taxon>Bacilli</taxon>
        <taxon>Bacillales</taxon>
        <taxon>Bacillaceae</taxon>
        <taxon>Virgibacillus</taxon>
    </lineage>
</organism>
<name>A0A0L0QSE1_VIRPA</name>
<reference evidence="2" key="1">
    <citation type="submission" date="2015-07" db="EMBL/GenBank/DDBJ databases">
        <title>Fjat-10053 dsm26.</title>
        <authorList>
            <person name="Liu B."/>
            <person name="Wang J."/>
            <person name="Zhu Y."/>
            <person name="Liu G."/>
            <person name="Chen Q."/>
            <person name="Chen Z."/>
            <person name="Lan J."/>
            <person name="Che J."/>
            <person name="Ge C."/>
            <person name="Shi H."/>
            <person name="Pan Z."/>
            <person name="Liu X."/>
        </authorList>
    </citation>
    <scope>NUCLEOTIDE SEQUENCE [LARGE SCALE GENOMIC DNA]</scope>
    <source>
        <strain evidence="2">DSM 26</strain>
    </source>
</reference>
<evidence type="ECO:0000313" key="2">
    <source>
        <dbReference type="Proteomes" id="UP000036780"/>
    </source>
</evidence>
<gene>
    <name evidence="1" type="ORF">AFK71_05050</name>
</gene>
<dbReference type="AlphaFoldDB" id="A0A0L0QSE1"/>
<dbReference type="EMBL" id="LGTO01000005">
    <property type="protein sequence ID" value="KNE21063.1"/>
    <property type="molecule type" value="Genomic_DNA"/>
</dbReference>
<keyword evidence="2" id="KW-1185">Reference proteome</keyword>
<dbReference type="Proteomes" id="UP000036780">
    <property type="component" value="Unassembled WGS sequence"/>
</dbReference>
<proteinExistence type="predicted"/>
<accession>A0A0L0QSE1</accession>
<dbReference type="PATRIC" id="fig|1473.5.peg.3986"/>
<sequence>MLKGDSSCCLKKDNALKINVVLEHMVLSKTGNMVFRAFCYPLLVVGKGAFSVYDDTKNRD</sequence>
<comment type="caution">
    <text evidence="1">The sequence shown here is derived from an EMBL/GenBank/DDBJ whole genome shotgun (WGS) entry which is preliminary data.</text>
</comment>
<protein>
    <submittedName>
        <fullName evidence="1">Uncharacterized protein</fullName>
    </submittedName>
</protein>
<evidence type="ECO:0000313" key="1">
    <source>
        <dbReference type="EMBL" id="KNE21063.1"/>
    </source>
</evidence>